<accession>A0A317PQ91</accession>
<evidence type="ECO:0000256" key="3">
    <source>
        <dbReference type="ARBA" id="ARBA00022487"/>
    </source>
</evidence>
<keyword evidence="10" id="KW-1185">Reference proteome</keyword>
<dbReference type="EC" id="3.1.2.12" evidence="2 6"/>
<keyword evidence="3 8" id="KW-0719">Serine esterase</keyword>
<comment type="similarity">
    <text evidence="1 8">Belongs to the esterase D family.</text>
</comment>
<dbReference type="Gene3D" id="3.40.50.1820">
    <property type="entry name" value="alpha/beta hydrolase"/>
    <property type="match status" value="1"/>
</dbReference>
<dbReference type="InterPro" id="IPR014186">
    <property type="entry name" value="S-formylglutathione_hydrol"/>
</dbReference>
<evidence type="ECO:0000313" key="10">
    <source>
        <dbReference type="Proteomes" id="UP000246352"/>
    </source>
</evidence>
<organism evidence="9 10">
    <name type="scientific">Hoeflea marina</name>
    <dbReference type="NCBI Taxonomy" id="274592"/>
    <lineage>
        <taxon>Bacteria</taxon>
        <taxon>Pseudomonadati</taxon>
        <taxon>Pseudomonadota</taxon>
        <taxon>Alphaproteobacteria</taxon>
        <taxon>Hyphomicrobiales</taxon>
        <taxon>Rhizobiaceae</taxon>
        <taxon>Hoeflea</taxon>
    </lineage>
</organism>
<dbReference type="AlphaFoldDB" id="A0A317PQ91"/>
<proteinExistence type="inferred from homology"/>
<evidence type="ECO:0000256" key="1">
    <source>
        <dbReference type="ARBA" id="ARBA00005622"/>
    </source>
</evidence>
<dbReference type="GO" id="GO:0018738">
    <property type="term" value="F:S-formylglutathione hydrolase activity"/>
    <property type="evidence" value="ECO:0007669"/>
    <property type="project" value="UniProtKB-UniRule"/>
</dbReference>
<dbReference type="InterPro" id="IPR000801">
    <property type="entry name" value="Esterase-like"/>
</dbReference>
<dbReference type="PANTHER" id="PTHR10061">
    <property type="entry name" value="S-FORMYLGLUTATHIONE HYDROLASE"/>
    <property type="match status" value="1"/>
</dbReference>
<name>A0A317PQ91_9HYPH</name>
<gene>
    <name evidence="9" type="ORF">DFR52_101326</name>
</gene>
<dbReference type="Pfam" id="PF00756">
    <property type="entry name" value="Esterase"/>
    <property type="match status" value="1"/>
</dbReference>
<protein>
    <recommendedName>
        <fullName evidence="2 6">S-formylglutathione hydrolase</fullName>
        <ecNumber evidence="2 6">3.1.2.12</ecNumber>
    </recommendedName>
</protein>
<evidence type="ECO:0000256" key="8">
    <source>
        <dbReference type="RuleBase" id="RU363068"/>
    </source>
</evidence>
<dbReference type="Proteomes" id="UP000246352">
    <property type="component" value="Unassembled WGS sequence"/>
</dbReference>
<evidence type="ECO:0000256" key="5">
    <source>
        <dbReference type="ARBA" id="ARBA00047590"/>
    </source>
</evidence>
<dbReference type="FunFam" id="3.40.50.1820:FF:000002">
    <property type="entry name" value="S-formylglutathione hydrolase"/>
    <property type="match status" value="1"/>
</dbReference>
<dbReference type="GO" id="GO:0052689">
    <property type="term" value="F:carboxylic ester hydrolase activity"/>
    <property type="evidence" value="ECO:0007669"/>
    <property type="project" value="UniProtKB-KW"/>
</dbReference>
<evidence type="ECO:0000313" key="9">
    <source>
        <dbReference type="EMBL" id="PWW03641.1"/>
    </source>
</evidence>
<dbReference type="SUPFAM" id="SSF53474">
    <property type="entry name" value="alpha/beta-Hydrolases"/>
    <property type="match status" value="1"/>
</dbReference>
<comment type="catalytic activity">
    <reaction evidence="5 8">
        <text>S-formylglutathione + H2O = formate + glutathione + H(+)</text>
        <dbReference type="Rhea" id="RHEA:14961"/>
        <dbReference type="ChEBI" id="CHEBI:15377"/>
        <dbReference type="ChEBI" id="CHEBI:15378"/>
        <dbReference type="ChEBI" id="CHEBI:15740"/>
        <dbReference type="ChEBI" id="CHEBI:57688"/>
        <dbReference type="ChEBI" id="CHEBI:57925"/>
        <dbReference type="EC" id="3.1.2.12"/>
    </reaction>
</comment>
<feature type="active site" description="Charge relay system" evidence="7">
    <location>
        <position position="267"/>
    </location>
</feature>
<feature type="active site" description="Charge relay system" evidence="7">
    <location>
        <position position="158"/>
    </location>
</feature>
<comment type="caution">
    <text evidence="9">The sequence shown here is derived from an EMBL/GenBank/DDBJ whole genome shotgun (WGS) entry which is preliminary data.</text>
</comment>
<keyword evidence="4 8" id="KW-0378">Hydrolase</keyword>
<dbReference type="NCBIfam" id="TIGR02821">
    <property type="entry name" value="fghA_ester_D"/>
    <property type="match status" value="1"/>
</dbReference>
<evidence type="ECO:0000256" key="7">
    <source>
        <dbReference type="PIRSR" id="PIRSR614186-1"/>
    </source>
</evidence>
<feature type="active site" description="Charge relay system" evidence="7">
    <location>
        <position position="234"/>
    </location>
</feature>
<evidence type="ECO:0000256" key="4">
    <source>
        <dbReference type="ARBA" id="ARBA00022801"/>
    </source>
</evidence>
<evidence type="ECO:0000256" key="2">
    <source>
        <dbReference type="ARBA" id="ARBA00012479"/>
    </source>
</evidence>
<sequence length="290" mass="31793">MPHSSAAAVLKPMQIISDAKVHGGRQGVYTIESDACGCDMTFAVFVPPQAKEQLCPVLWYLSGLTCTHANVMDKGEYRRMAAEHGLIIVCPDTSPRGDHVPDDASWQLGKGAAFYLDATEEPWSANFRMESHIIDELSAVIAGHFPADMSRQGIFGHSMGGHGALTLALRHPDRFKSCSAFAPIVQPSTANWSVGALTAYLGPDQAAWRGHDATLLIADGARFPEFLVDQGKSDQYLETGLMPWLFEDACRKAGIPLTYRLHEGYDHSYNFISTFMDDHLAWHASRLAQA</sequence>
<reference evidence="9 10" key="1">
    <citation type="submission" date="2018-05" db="EMBL/GenBank/DDBJ databases">
        <title>Genomic Encyclopedia of Type Strains, Phase IV (KMG-IV): sequencing the most valuable type-strain genomes for metagenomic binning, comparative biology and taxonomic classification.</title>
        <authorList>
            <person name="Goeker M."/>
        </authorList>
    </citation>
    <scope>NUCLEOTIDE SEQUENCE [LARGE SCALE GENOMIC DNA]</scope>
    <source>
        <strain evidence="9 10">DSM 16791</strain>
    </source>
</reference>
<dbReference type="EMBL" id="QGTR01000001">
    <property type="protein sequence ID" value="PWW03641.1"/>
    <property type="molecule type" value="Genomic_DNA"/>
</dbReference>
<dbReference type="PANTHER" id="PTHR10061:SF0">
    <property type="entry name" value="S-FORMYLGLUTATHIONE HYDROLASE"/>
    <property type="match status" value="1"/>
</dbReference>
<dbReference type="GO" id="GO:0046294">
    <property type="term" value="P:formaldehyde catabolic process"/>
    <property type="evidence" value="ECO:0007669"/>
    <property type="project" value="InterPro"/>
</dbReference>
<dbReference type="GO" id="GO:0005829">
    <property type="term" value="C:cytosol"/>
    <property type="evidence" value="ECO:0007669"/>
    <property type="project" value="TreeGrafter"/>
</dbReference>
<comment type="function">
    <text evidence="8">Serine hydrolase involved in the detoxification of formaldehyde.</text>
</comment>
<dbReference type="InterPro" id="IPR029058">
    <property type="entry name" value="AB_hydrolase_fold"/>
</dbReference>
<evidence type="ECO:0000256" key="6">
    <source>
        <dbReference type="NCBIfam" id="TIGR02821"/>
    </source>
</evidence>